<keyword evidence="2" id="KW-1185">Reference proteome</keyword>
<accession>A0ABS9EBW3</accession>
<dbReference type="Proteomes" id="UP001201217">
    <property type="component" value="Unassembled WGS sequence"/>
</dbReference>
<reference evidence="1 2" key="1">
    <citation type="submission" date="2022-01" db="EMBL/GenBank/DDBJ databases">
        <title>Maritalea mediterranea sp. nov., isolated from marine plastic residues from the Malva-rosa beach (Valencia, Spain).</title>
        <authorList>
            <person name="Vidal-Verdu A."/>
            <person name="Molina-Menor E."/>
            <person name="Pascual J."/>
            <person name="Pereto J."/>
            <person name="Porcar M."/>
        </authorList>
    </citation>
    <scope>NUCLEOTIDE SEQUENCE [LARGE SCALE GENOMIC DNA]</scope>
    <source>
        <strain evidence="1 2">P4.10X</strain>
    </source>
</reference>
<gene>
    <name evidence="1" type="ORF">L1I42_10485</name>
</gene>
<evidence type="ECO:0000313" key="1">
    <source>
        <dbReference type="EMBL" id="MCF4098913.1"/>
    </source>
</evidence>
<protein>
    <submittedName>
        <fullName evidence="1">Uncharacterized protein</fullName>
    </submittedName>
</protein>
<dbReference type="EMBL" id="JAKGTI010000002">
    <property type="protein sequence ID" value="MCF4098913.1"/>
    <property type="molecule type" value="Genomic_DNA"/>
</dbReference>
<organism evidence="1 2">
    <name type="scientific">Maritalea mediterranea</name>
    <dbReference type="NCBI Taxonomy" id="2909667"/>
    <lineage>
        <taxon>Bacteria</taxon>
        <taxon>Pseudomonadati</taxon>
        <taxon>Pseudomonadota</taxon>
        <taxon>Alphaproteobacteria</taxon>
        <taxon>Hyphomicrobiales</taxon>
        <taxon>Devosiaceae</taxon>
        <taxon>Maritalea</taxon>
    </lineage>
</organism>
<evidence type="ECO:0000313" key="2">
    <source>
        <dbReference type="Proteomes" id="UP001201217"/>
    </source>
</evidence>
<proteinExistence type="predicted"/>
<sequence length="49" mass="5776">MSATKTFFQNFVSAMSKTRDFHDPREQKEYVATKSYRHLLGSYDHTNGF</sequence>
<dbReference type="RefSeq" id="WP_236114479.1">
    <property type="nucleotide sequence ID" value="NZ_JAKGTI010000002.1"/>
</dbReference>
<name>A0ABS9EBW3_9HYPH</name>
<comment type="caution">
    <text evidence="1">The sequence shown here is derived from an EMBL/GenBank/DDBJ whole genome shotgun (WGS) entry which is preliminary data.</text>
</comment>